<gene>
    <name evidence="1" type="ORF">FHP88_15605</name>
</gene>
<organism evidence="1 2">
    <name type="scientific">Sedimenticola selenatireducens</name>
    <dbReference type="NCBI Taxonomy" id="191960"/>
    <lineage>
        <taxon>Bacteria</taxon>
        <taxon>Pseudomonadati</taxon>
        <taxon>Pseudomonadota</taxon>
        <taxon>Gammaproteobacteria</taxon>
        <taxon>Chromatiales</taxon>
        <taxon>Sedimenticolaceae</taxon>
        <taxon>Sedimenticola</taxon>
    </lineage>
</organism>
<sequence>MLTGNQILRRLKTVQLSFTDIARLLSVTPQHVHHVAHRKACSSRTAKALSVAIGLPFEEVFEDQPQYHRQIDPQARVKRIQATHEALLEAGYDLKPLSATR</sequence>
<dbReference type="GO" id="GO:0003677">
    <property type="term" value="F:DNA binding"/>
    <property type="evidence" value="ECO:0007669"/>
    <property type="project" value="InterPro"/>
</dbReference>
<proteinExistence type="predicted"/>
<accession>A0A557S0K3</accession>
<name>A0A557S0K3_9GAMM</name>
<reference evidence="1 2" key="1">
    <citation type="submission" date="2019-07" db="EMBL/GenBank/DDBJ databases">
        <title>The pathways for chlorine oxyanion respiration interact through the shared metabolite chlorate.</title>
        <authorList>
            <person name="Barnum T.P."/>
            <person name="Cheng Y."/>
            <person name="Hill K.A."/>
            <person name="Lucas L.N."/>
            <person name="Carlson H.K."/>
            <person name="Coates J.D."/>
        </authorList>
    </citation>
    <scope>NUCLEOTIDE SEQUENCE [LARGE SCALE GENOMIC DNA]</scope>
    <source>
        <strain evidence="1 2">BK-1</strain>
    </source>
</reference>
<keyword evidence="2" id="KW-1185">Reference proteome</keyword>
<dbReference type="EMBL" id="VMNH01000023">
    <property type="protein sequence ID" value="TVO70878.1"/>
    <property type="molecule type" value="Genomic_DNA"/>
</dbReference>
<dbReference type="RefSeq" id="WP_144360015.1">
    <property type="nucleotide sequence ID" value="NZ_VMNH01000023.1"/>
</dbReference>
<dbReference type="Gene3D" id="1.10.260.40">
    <property type="entry name" value="lambda repressor-like DNA-binding domains"/>
    <property type="match status" value="1"/>
</dbReference>
<dbReference type="SUPFAM" id="SSF47413">
    <property type="entry name" value="lambda repressor-like DNA-binding domains"/>
    <property type="match status" value="1"/>
</dbReference>
<comment type="caution">
    <text evidence="1">The sequence shown here is derived from an EMBL/GenBank/DDBJ whole genome shotgun (WGS) entry which is preliminary data.</text>
</comment>
<dbReference type="InterPro" id="IPR010982">
    <property type="entry name" value="Lambda_DNA-bd_dom_sf"/>
</dbReference>
<dbReference type="AlphaFoldDB" id="A0A557S0K3"/>
<evidence type="ECO:0000313" key="2">
    <source>
        <dbReference type="Proteomes" id="UP000316649"/>
    </source>
</evidence>
<dbReference type="Proteomes" id="UP000316649">
    <property type="component" value="Unassembled WGS sequence"/>
</dbReference>
<protein>
    <submittedName>
        <fullName evidence="1">Uncharacterized protein</fullName>
    </submittedName>
</protein>
<evidence type="ECO:0000313" key="1">
    <source>
        <dbReference type="EMBL" id="TVO70878.1"/>
    </source>
</evidence>